<dbReference type="OrthoDB" id="9797743at2"/>
<dbReference type="Gene3D" id="1.10.150.240">
    <property type="entry name" value="Putative phosphatase, domain 2"/>
    <property type="match status" value="1"/>
</dbReference>
<dbReference type="SUPFAM" id="SSF56784">
    <property type="entry name" value="HAD-like"/>
    <property type="match status" value="1"/>
</dbReference>
<dbReference type="STRING" id="549386.SAMN02927923_00883"/>
<dbReference type="AlphaFoldDB" id="A0A1G5E5L2"/>
<organism evidence="5 6">
    <name type="scientific">Microvirga guangxiensis</name>
    <dbReference type="NCBI Taxonomy" id="549386"/>
    <lineage>
        <taxon>Bacteria</taxon>
        <taxon>Pseudomonadati</taxon>
        <taxon>Pseudomonadota</taxon>
        <taxon>Alphaproteobacteria</taxon>
        <taxon>Hyphomicrobiales</taxon>
        <taxon>Methylobacteriaceae</taxon>
        <taxon>Microvirga</taxon>
    </lineage>
</organism>
<evidence type="ECO:0000313" key="6">
    <source>
        <dbReference type="Proteomes" id="UP000199569"/>
    </source>
</evidence>
<keyword evidence="6" id="KW-1185">Reference proteome</keyword>
<sequence length="217" mass="23162">MSPELVIFDCDGVLVDSEILASQAMCSVLQAQGVAATPAMVAACVGMKRDDILARIASQTGTTISPETADDIWPATRALFVEKLKPTPGVPAFLSKLPYRRCVASSSDKTRIRLSLEVTGLLPFFGDDFFSSHEVERGKPAPDLFLHAARQMGVRPENCVVIEDSPFGVQGARAAGMTAIGYIGGSHLEEPHAEVLLEAGAHYVEADWNAIGKHIGL</sequence>
<dbReference type="PANTHER" id="PTHR46193">
    <property type="entry name" value="6-PHOSPHOGLUCONATE PHOSPHATASE"/>
    <property type="match status" value="1"/>
</dbReference>
<dbReference type="CDD" id="cd07526">
    <property type="entry name" value="HAD_BPGM_like"/>
    <property type="match status" value="1"/>
</dbReference>
<dbReference type="EMBL" id="FMVJ01000003">
    <property type="protein sequence ID" value="SCY22031.1"/>
    <property type="molecule type" value="Genomic_DNA"/>
</dbReference>
<reference evidence="5 6" key="1">
    <citation type="submission" date="2016-10" db="EMBL/GenBank/DDBJ databases">
        <authorList>
            <person name="de Groot N.N."/>
        </authorList>
    </citation>
    <scope>NUCLEOTIDE SEQUENCE [LARGE SCALE GENOMIC DNA]</scope>
    <source>
        <strain evidence="5 6">CGMCC 1.7666</strain>
    </source>
</reference>
<dbReference type="InterPro" id="IPR051600">
    <property type="entry name" value="Beta-PGM-like"/>
</dbReference>
<dbReference type="GO" id="GO:0046872">
    <property type="term" value="F:metal ion binding"/>
    <property type="evidence" value="ECO:0007669"/>
    <property type="project" value="UniProtKB-KW"/>
</dbReference>
<evidence type="ECO:0000256" key="4">
    <source>
        <dbReference type="ARBA" id="ARBA00022842"/>
    </source>
</evidence>
<evidence type="ECO:0000256" key="3">
    <source>
        <dbReference type="ARBA" id="ARBA00022723"/>
    </source>
</evidence>
<dbReference type="GO" id="GO:0003824">
    <property type="term" value="F:catalytic activity"/>
    <property type="evidence" value="ECO:0007669"/>
    <property type="project" value="UniProtKB-ARBA"/>
</dbReference>
<protein>
    <submittedName>
        <fullName evidence="5">Haloacid dehalogenase superfamily, subfamily IA, variant 3 with third motif having DD or ED</fullName>
    </submittedName>
</protein>
<dbReference type="InterPro" id="IPR023214">
    <property type="entry name" value="HAD_sf"/>
</dbReference>
<dbReference type="Pfam" id="PF00702">
    <property type="entry name" value="Hydrolase"/>
    <property type="match status" value="1"/>
</dbReference>
<dbReference type="RefSeq" id="WP_091130710.1">
    <property type="nucleotide sequence ID" value="NZ_FMVJ01000003.1"/>
</dbReference>
<dbReference type="SFLD" id="SFLDG01135">
    <property type="entry name" value="C1.5.6:_HAD__Beta-PGM__Phospha"/>
    <property type="match status" value="1"/>
</dbReference>
<dbReference type="NCBIfam" id="TIGR01509">
    <property type="entry name" value="HAD-SF-IA-v3"/>
    <property type="match status" value="1"/>
</dbReference>
<dbReference type="InterPro" id="IPR036412">
    <property type="entry name" value="HAD-like_sf"/>
</dbReference>
<evidence type="ECO:0000256" key="1">
    <source>
        <dbReference type="ARBA" id="ARBA00001946"/>
    </source>
</evidence>
<dbReference type="Gene3D" id="3.40.50.1000">
    <property type="entry name" value="HAD superfamily/HAD-like"/>
    <property type="match status" value="1"/>
</dbReference>
<accession>A0A1G5E5L2</accession>
<gene>
    <name evidence="5" type="ORF">SAMN02927923_00883</name>
</gene>
<dbReference type="SFLD" id="SFLDS00003">
    <property type="entry name" value="Haloacid_Dehalogenase"/>
    <property type="match status" value="1"/>
</dbReference>
<comment type="similarity">
    <text evidence="2">Belongs to the HAD-like hydrolase superfamily. CbbY/CbbZ/Gph/YieH family.</text>
</comment>
<dbReference type="Proteomes" id="UP000199569">
    <property type="component" value="Unassembled WGS sequence"/>
</dbReference>
<comment type="cofactor">
    <cofactor evidence="1">
        <name>Mg(2+)</name>
        <dbReference type="ChEBI" id="CHEBI:18420"/>
    </cofactor>
</comment>
<evidence type="ECO:0000256" key="2">
    <source>
        <dbReference type="ARBA" id="ARBA00006171"/>
    </source>
</evidence>
<dbReference type="InterPro" id="IPR023198">
    <property type="entry name" value="PGP-like_dom2"/>
</dbReference>
<evidence type="ECO:0000313" key="5">
    <source>
        <dbReference type="EMBL" id="SCY22031.1"/>
    </source>
</evidence>
<dbReference type="PANTHER" id="PTHR46193:SF10">
    <property type="entry name" value="6-PHOSPHOGLUCONATE PHOSPHATASE"/>
    <property type="match status" value="1"/>
</dbReference>
<keyword evidence="4" id="KW-0460">Magnesium</keyword>
<name>A0A1G5E5L2_9HYPH</name>
<keyword evidence="3" id="KW-0479">Metal-binding</keyword>
<dbReference type="InterPro" id="IPR006439">
    <property type="entry name" value="HAD-SF_hydro_IA"/>
</dbReference>
<dbReference type="SFLD" id="SFLDG01129">
    <property type="entry name" value="C1.5:_HAD__Beta-PGM__Phosphata"/>
    <property type="match status" value="1"/>
</dbReference>
<proteinExistence type="inferred from homology"/>